<feature type="domain" description="GH16" evidence="1">
    <location>
        <begin position="58"/>
        <end position="280"/>
    </location>
</feature>
<name>A0AAN7VC16_9COLE</name>
<dbReference type="Proteomes" id="UP001329430">
    <property type="component" value="Chromosome 6"/>
</dbReference>
<dbReference type="GO" id="GO:0005975">
    <property type="term" value="P:carbohydrate metabolic process"/>
    <property type="evidence" value="ECO:0007669"/>
    <property type="project" value="InterPro"/>
</dbReference>
<dbReference type="GO" id="GO:0004553">
    <property type="term" value="F:hydrolase activity, hydrolyzing O-glycosyl compounds"/>
    <property type="evidence" value="ECO:0007669"/>
    <property type="project" value="InterPro"/>
</dbReference>
<sequence>MTINGTTKRPPSNRNLCQEGQTTVNGKRSCKGKIVFQELFNDLSTSKWKKEKKFAGDPDYEFVLYQDNATNVYVKDKILHIKPTLLEDAYGEGFATNSQGIDLGATCTGVYGTDQCVLKPRAWLILPPVISAQISTMDYFSFKYGIVEISAKLPKGDWIYPGLRYSYTPIGRFCCQPKVNGDRSLSSRTVGKRFNIGSIRSRGRKDLEIFDVLYYRLQMFLSLGVGVGGQVYPDIPEVHKPWVSGEPKAQLNFYRNKDKWYNTWNDDSELLVDYIKVWAI</sequence>
<dbReference type="SUPFAM" id="SSF49899">
    <property type="entry name" value="Concanavalin A-like lectins/glucanases"/>
    <property type="match status" value="2"/>
</dbReference>
<accession>A0AAN7VC16</accession>
<proteinExistence type="predicted"/>
<reference evidence="2 3" key="1">
    <citation type="journal article" date="2024" name="Insects">
        <title>An Improved Chromosome-Level Genome Assembly of the Firefly Pyrocoelia pectoralis.</title>
        <authorList>
            <person name="Fu X."/>
            <person name="Meyer-Rochow V.B."/>
            <person name="Ballantyne L."/>
            <person name="Zhu X."/>
        </authorList>
    </citation>
    <scope>NUCLEOTIDE SEQUENCE [LARGE SCALE GENOMIC DNA]</scope>
    <source>
        <strain evidence="2">XCY_ONT2</strain>
    </source>
</reference>
<organism evidence="2 3">
    <name type="scientific">Pyrocoelia pectoralis</name>
    <dbReference type="NCBI Taxonomy" id="417401"/>
    <lineage>
        <taxon>Eukaryota</taxon>
        <taxon>Metazoa</taxon>
        <taxon>Ecdysozoa</taxon>
        <taxon>Arthropoda</taxon>
        <taxon>Hexapoda</taxon>
        <taxon>Insecta</taxon>
        <taxon>Pterygota</taxon>
        <taxon>Neoptera</taxon>
        <taxon>Endopterygota</taxon>
        <taxon>Coleoptera</taxon>
        <taxon>Polyphaga</taxon>
        <taxon>Elateriformia</taxon>
        <taxon>Elateroidea</taxon>
        <taxon>Lampyridae</taxon>
        <taxon>Lampyrinae</taxon>
        <taxon>Pyrocoelia</taxon>
    </lineage>
</organism>
<dbReference type="InterPro" id="IPR050546">
    <property type="entry name" value="Glycosyl_Hydrlase_16"/>
</dbReference>
<dbReference type="InterPro" id="IPR013320">
    <property type="entry name" value="ConA-like_dom_sf"/>
</dbReference>
<dbReference type="PROSITE" id="PS51762">
    <property type="entry name" value="GH16_2"/>
    <property type="match status" value="1"/>
</dbReference>
<evidence type="ECO:0000259" key="1">
    <source>
        <dbReference type="PROSITE" id="PS51762"/>
    </source>
</evidence>
<evidence type="ECO:0000313" key="2">
    <source>
        <dbReference type="EMBL" id="KAK5642301.1"/>
    </source>
</evidence>
<dbReference type="PANTHER" id="PTHR10963:SF60">
    <property type="entry name" value="GRAM-NEGATIVE BACTERIA-BINDING PROTEIN 1-RELATED"/>
    <property type="match status" value="1"/>
</dbReference>
<dbReference type="PANTHER" id="PTHR10963">
    <property type="entry name" value="GLYCOSYL HYDROLASE-RELATED"/>
    <property type="match status" value="1"/>
</dbReference>
<evidence type="ECO:0000313" key="3">
    <source>
        <dbReference type="Proteomes" id="UP001329430"/>
    </source>
</evidence>
<comment type="caution">
    <text evidence="2">The sequence shown here is derived from an EMBL/GenBank/DDBJ whole genome shotgun (WGS) entry which is preliminary data.</text>
</comment>
<dbReference type="EMBL" id="JAVRBK010000006">
    <property type="protein sequence ID" value="KAK5642301.1"/>
    <property type="molecule type" value="Genomic_DNA"/>
</dbReference>
<dbReference type="InterPro" id="IPR000757">
    <property type="entry name" value="Beta-glucanase-like"/>
</dbReference>
<dbReference type="Gene3D" id="2.60.120.200">
    <property type="match status" value="1"/>
</dbReference>
<keyword evidence="3" id="KW-1185">Reference proteome</keyword>
<gene>
    <name evidence="2" type="ORF">RI129_008468</name>
</gene>
<dbReference type="AlphaFoldDB" id="A0AAN7VC16"/>
<protein>
    <recommendedName>
        <fullName evidence="1">GH16 domain-containing protein</fullName>
    </recommendedName>
</protein>